<name>U1PCL3_9EURY</name>
<dbReference type="EMBL" id="KE356560">
    <property type="protein sequence ID" value="ERG91317.1"/>
    <property type="molecule type" value="Genomic_DNA"/>
</dbReference>
<organism evidence="1 2">
    <name type="scientific">Haloquadratum walsbyi J07HQW1</name>
    <dbReference type="NCBI Taxonomy" id="1238424"/>
    <lineage>
        <taxon>Archaea</taxon>
        <taxon>Methanobacteriati</taxon>
        <taxon>Methanobacteriota</taxon>
        <taxon>Stenosarchaea group</taxon>
        <taxon>Halobacteria</taxon>
        <taxon>Halobacteriales</taxon>
        <taxon>Haloferacaceae</taxon>
        <taxon>Haloquadratum</taxon>
    </lineage>
</organism>
<proteinExistence type="predicted"/>
<dbReference type="HOGENOM" id="CLU_1387566_0_0_2"/>
<evidence type="ECO:0000313" key="1">
    <source>
        <dbReference type="EMBL" id="ERG91317.1"/>
    </source>
</evidence>
<dbReference type="Proteomes" id="UP000030649">
    <property type="component" value="Unassembled WGS sequence"/>
</dbReference>
<evidence type="ECO:0000313" key="2">
    <source>
        <dbReference type="Proteomes" id="UP000030649"/>
    </source>
</evidence>
<reference evidence="1 2" key="1">
    <citation type="journal article" date="2013" name="PLoS ONE">
        <title>Assembly-driven community genomics of a hypersaline microbial ecosystem.</title>
        <authorList>
            <person name="Podell S."/>
            <person name="Ugalde J.A."/>
            <person name="Narasingarao P."/>
            <person name="Banfield J.F."/>
            <person name="Heidelberg K.B."/>
            <person name="Allen E.E."/>
        </authorList>
    </citation>
    <scope>NUCLEOTIDE SEQUENCE [LARGE SCALE GENOMIC DNA]</scope>
    <source>
        <strain evidence="2">J07HQW1</strain>
    </source>
</reference>
<protein>
    <submittedName>
        <fullName evidence="1">Uncharacterized protein</fullName>
    </submittedName>
</protein>
<dbReference type="AlphaFoldDB" id="U1PCL3"/>
<gene>
    <name evidence="1" type="ORF">J07HQW1_01351</name>
</gene>
<accession>U1PCL3</accession>
<sequence>MEYRLSKLPPTDRKLVRAATDHPQRTLIQRYALKERNHSVLLKKADSQTFTVSVSSPDGGTAEGSSVQAEAQAQAQAQVYLINVTDGQRGTQPKYMYSSVKKANNSEAYGEMIIEQYAFELTNTSPATDRLLQTAINGGYYGYGERNETINRTLDRFRQHEQKLFRKSGSTRVWFVTYQGDLYKAKLKYYARSENN</sequence>